<proteinExistence type="predicted"/>
<dbReference type="SUPFAM" id="SSF48371">
    <property type="entry name" value="ARM repeat"/>
    <property type="match status" value="2"/>
</dbReference>
<accession>A0ABR7LVZ2</accession>
<name>A0ABR7LVZ2_9ACTN</name>
<comment type="caution">
    <text evidence="1">The sequence shown here is derived from an EMBL/GenBank/DDBJ whole genome shotgun (WGS) entry which is preliminary data.</text>
</comment>
<reference evidence="1 2" key="1">
    <citation type="submission" date="2020-06" db="EMBL/GenBank/DDBJ databases">
        <title>Actinomadura xiongansis sp. nov., isolated from soil of Baiyangdian.</title>
        <authorList>
            <person name="Zhang X."/>
        </authorList>
    </citation>
    <scope>NUCLEOTIDE SEQUENCE [LARGE SCALE GENOMIC DNA]</scope>
    <source>
        <strain evidence="1 2">HBUM206468</strain>
    </source>
</reference>
<dbReference type="Proteomes" id="UP000805614">
    <property type="component" value="Unassembled WGS sequence"/>
</dbReference>
<dbReference type="RefSeq" id="WP_187245883.1">
    <property type="nucleotide sequence ID" value="NZ_JABVEC010000021.1"/>
</dbReference>
<evidence type="ECO:0000313" key="2">
    <source>
        <dbReference type="Proteomes" id="UP000805614"/>
    </source>
</evidence>
<dbReference type="InterPro" id="IPR011989">
    <property type="entry name" value="ARM-like"/>
</dbReference>
<protein>
    <recommendedName>
        <fullName evidence="3">HEAT repeat domain-containing protein</fullName>
    </recommendedName>
</protein>
<sequence>MLEGLDTVDWAKLSHAYGPAEDVPDLLRGLVSEDDEVRGEAIYELCGTIYHQGTVYSASAPAVPFLTRLAVHAPLRRDDVLMLLSEMVIGNDIDGGVSIAQVRTAVEDALPRLLPLMDDPDPQVRRALLRVLVTLPEVAFSHLPLLLERLAADPDVQVRADLMTTLARVDLDLDASERRHRAGLDDPAPAVRVASAIALLRATARPFPPDLVDALAEAYADGADGFDLPWPGRSESDPLFDDKLAEDPDAALSVAARLARRGVKTREASWLAWDIADKWRGREAGCLPVLIERLPHETDPQYLDNTLYRIARLATRIDDPDEAALERIRDVAGDHPGAALAALARFRDPYCLTLAERALDMTEPPRHALMAVMTEFGERAAGLAPLLTSRLRDIDGASIGGNNLAITLVQGLPYLGEAALAAVPDLVAMVRAGKAALAVCMTLGELGPGAGQAAPLLAEICLPKRHPRAAGPRTSPAGNPTLRSHAALAHYRITGDPAIALETFGDLLGGGEPDHWVIESAGRLGHDGAELTDRLESLLTAESDWVRVNAAIALRRTGVPTATEVITSAIDATPLGMHAMRALTDLGSAPVSLEPVSLEPASLEPASLEPASLEPALRRLADSPRRLLFDGTNDGTPHDDNVLADLARDLLTRLA</sequence>
<evidence type="ECO:0000313" key="1">
    <source>
        <dbReference type="EMBL" id="MBC6468843.1"/>
    </source>
</evidence>
<keyword evidence="2" id="KW-1185">Reference proteome</keyword>
<dbReference type="InterPro" id="IPR016024">
    <property type="entry name" value="ARM-type_fold"/>
</dbReference>
<dbReference type="Gene3D" id="1.25.10.10">
    <property type="entry name" value="Leucine-rich Repeat Variant"/>
    <property type="match status" value="2"/>
</dbReference>
<dbReference type="EMBL" id="JABVEC010000021">
    <property type="protein sequence ID" value="MBC6468843.1"/>
    <property type="molecule type" value="Genomic_DNA"/>
</dbReference>
<gene>
    <name evidence="1" type="ORF">HKK74_25610</name>
</gene>
<organism evidence="1 2">
    <name type="scientific">Actinomadura alba</name>
    <dbReference type="NCBI Taxonomy" id="406431"/>
    <lineage>
        <taxon>Bacteria</taxon>
        <taxon>Bacillati</taxon>
        <taxon>Actinomycetota</taxon>
        <taxon>Actinomycetes</taxon>
        <taxon>Streptosporangiales</taxon>
        <taxon>Thermomonosporaceae</taxon>
        <taxon>Actinomadura</taxon>
    </lineage>
</organism>
<evidence type="ECO:0008006" key="3">
    <source>
        <dbReference type="Google" id="ProtNLM"/>
    </source>
</evidence>